<dbReference type="EMBL" id="LSRX01000244">
    <property type="protein sequence ID" value="OLQ03153.1"/>
    <property type="molecule type" value="Genomic_DNA"/>
</dbReference>
<dbReference type="Proteomes" id="UP000186817">
    <property type="component" value="Unassembled WGS sequence"/>
</dbReference>
<dbReference type="OrthoDB" id="448343at2759"/>
<comment type="caution">
    <text evidence="1">The sequence shown here is derived from an EMBL/GenBank/DDBJ whole genome shotgun (WGS) entry which is preliminary data.</text>
</comment>
<dbReference type="AlphaFoldDB" id="A0A1Q9E6V7"/>
<proteinExistence type="predicted"/>
<organism evidence="1 2">
    <name type="scientific">Symbiodinium microadriaticum</name>
    <name type="common">Dinoflagellate</name>
    <name type="synonym">Zooxanthella microadriatica</name>
    <dbReference type="NCBI Taxonomy" id="2951"/>
    <lineage>
        <taxon>Eukaryota</taxon>
        <taxon>Sar</taxon>
        <taxon>Alveolata</taxon>
        <taxon>Dinophyceae</taxon>
        <taxon>Suessiales</taxon>
        <taxon>Symbiodiniaceae</taxon>
        <taxon>Symbiodinium</taxon>
    </lineage>
</organism>
<gene>
    <name evidence="1" type="ORF">AK812_SmicGene13914</name>
</gene>
<evidence type="ECO:0000313" key="1">
    <source>
        <dbReference type="EMBL" id="OLQ03153.1"/>
    </source>
</evidence>
<evidence type="ECO:0000313" key="2">
    <source>
        <dbReference type="Proteomes" id="UP000186817"/>
    </source>
</evidence>
<keyword evidence="2" id="KW-1185">Reference proteome</keyword>
<accession>A0A1Q9E6V7</accession>
<protein>
    <submittedName>
        <fullName evidence="1">Uncharacterized protein</fullName>
    </submittedName>
</protein>
<sequence length="688" mass="76995">MGKRKAAQDTGEDLRTVLREETSNLPFQQQERVLRRMGGQAFQHSLKGRYGLPDEMMQRIHLQRSKDGSTMSFPILALDKWIQDACQRCPDWANLLTTAAFESYDQGGLQAVLYTDEAVPGNVLRADNSRRAYLWYISWSNLGRATRSESSWAVVFVLRATKVKEVRGGLAGVTRAILAHLEPCFEGFAVQDSKQQSHLIRTKCCYLLADEAALKGAVGAKGSSGFRPCILCENALDKNRPQIDGHETIACHDFRKFRPIKQAQLDVYMAHLAALPNKSQLETTQTLLGWRWVPESIVCQPGSLIAERCIYDSMHCYWSQGVVNCEIGLFWLAAKRIGFDLAELSQLADLPWRSHTGGTSAAELVSDRLLQPGVDFKGDAKQTLLCLPLLNYCGQVLLAGKLRDEVECLNRLNRVCRQILTLKSNTKCITQAHVDSLIRLQEQHLQAFKGCYGTSQVKPKHHYGFHTSQPAIRLQVFVDCFVCERKNKNFKTLLRGKDCPRQDFESTALASLLSKDRQWTVNWSSRAVLSGPKVQHQGETLRAHAQCQGENFPSGLYILSERLAVHVLGFLMRADEPLAVAARMCCSSWRIDCSTWTKQGQECFVSLTDLSWALRPAWTLEARASQQAIPLPQQLPPELEALVGAEFSWVAKPEEMAQYHETFQELDSHGTGVVGAAEGCGVEKGLEP</sequence>
<reference evidence="1 2" key="1">
    <citation type="submission" date="2016-02" db="EMBL/GenBank/DDBJ databases">
        <title>Genome analysis of coral dinoflagellate symbionts highlights evolutionary adaptations to a symbiotic lifestyle.</title>
        <authorList>
            <person name="Aranda M."/>
            <person name="Li Y."/>
            <person name="Liew Y.J."/>
            <person name="Baumgarten S."/>
            <person name="Simakov O."/>
            <person name="Wilson M."/>
            <person name="Piel J."/>
            <person name="Ashoor H."/>
            <person name="Bougouffa S."/>
            <person name="Bajic V.B."/>
            <person name="Ryu T."/>
            <person name="Ravasi T."/>
            <person name="Bayer T."/>
            <person name="Micklem G."/>
            <person name="Kim H."/>
            <person name="Bhak J."/>
            <person name="Lajeunesse T.C."/>
            <person name="Voolstra C.R."/>
        </authorList>
    </citation>
    <scope>NUCLEOTIDE SEQUENCE [LARGE SCALE GENOMIC DNA]</scope>
    <source>
        <strain evidence="1 2">CCMP2467</strain>
    </source>
</reference>
<name>A0A1Q9E6V7_SYMMI</name>